<dbReference type="Proteomes" id="UP000504632">
    <property type="component" value="Chromosome 5"/>
</dbReference>
<dbReference type="OrthoDB" id="265761at2759"/>
<dbReference type="CDD" id="cd00586">
    <property type="entry name" value="4HBT"/>
    <property type="match status" value="1"/>
</dbReference>
<feature type="transmembrane region" description="Helical" evidence="3">
    <location>
        <begin position="70"/>
        <end position="89"/>
    </location>
</feature>
<dbReference type="GeneID" id="115812170"/>
<organism evidence="4 5">
    <name type="scientific">Chanos chanos</name>
    <name type="common">Milkfish</name>
    <name type="synonym">Mugil chanos</name>
    <dbReference type="NCBI Taxonomy" id="29144"/>
    <lineage>
        <taxon>Eukaryota</taxon>
        <taxon>Metazoa</taxon>
        <taxon>Chordata</taxon>
        <taxon>Craniata</taxon>
        <taxon>Vertebrata</taxon>
        <taxon>Euteleostomi</taxon>
        <taxon>Actinopterygii</taxon>
        <taxon>Neopterygii</taxon>
        <taxon>Teleostei</taxon>
        <taxon>Ostariophysi</taxon>
        <taxon>Gonorynchiformes</taxon>
        <taxon>Chanidae</taxon>
        <taxon>Chanos</taxon>
    </lineage>
</organism>
<dbReference type="InterPro" id="IPR029069">
    <property type="entry name" value="HotDog_dom_sf"/>
</dbReference>
<dbReference type="Gene3D" id="3.10.129.10">
    <property type="entry name" value="Hotdog Thioesterase"/>
    <property type="match status" value="1"/>
</dbReference>
<proteinExistence type="inferred from homology"/>
<evidence type="ECO:0000256" key="3">
    <source>
        <dbReference type="SAM" id="Phobius"/>
    </source>
</evidence>
<dbReference type="InParanoid" id="A0A6J2VF05"/>
<accession>A0A6J2VF05</accession>
<evidence type="ECO:0000256" key="2">
    <source>
        <dbReference type="ARBA" id="ARBA00041112"/>
    </source>
</evidence>
<name>A0A6J2VF05_CHACN</name>
<keyword evidence="3" id="KW-0812">Transmembrane</keyword>
<dbReference type="RefSeq" id="XP_030630517.1">
    <property type="nucleotide sequence ID" value="XM_030774657.1"/>
</dbReference>
<evidence type="ECO:0000256" key="1">
    <source>
        <dbReference type="ARBA" id="ARBA00038228"/>
    </source>
</evidence>
<reference evidence="5" key="1">
    <citation type="submission" date="2025-08" db="UniProtKB">
        <authorList>
            <consortium name="RefSeq"/>
        </authorList>
    </citation>
    <scope>IDENTIFICATION</scope>
</reference>
<dbReference type="InterPro" id="IPR051490">
    <property type="entry name" value="THEM6_lcsJ_thioesterase"/>
</dbReference>
<keyword evidence="4" id="KW-1185">Reference proteome</keyword>
<sequence length="294" mass="33955">MSTQISVINIRDKCLEERQPTDLGLSGSAYRPSHAEKPLEVDHGGQYLPNRISLFSIAVLRELNTCPADYIFLPYAILLFVCSITHPFLCYRDVLLWVLGVLLLLFSSLDVWYYLRAVLVVIRAWFLKPVWDVLAEQSMDGRVLLHDVDLCHMNNARYLRECDFARYSLYTRNGVFKATRALGATMVVGATTIRYRRALCVGESFELRSRIISWDDKSFYLEQRFVSRKDGLVSAVMYCKQNVLRSSPDKIMQFLCKRKVETPEYPQDLQHWIDFISASSQALRSESGLEEKNK</sequence>
<dbReference type="PANTHER" id="PTHR12475:SF4">
    <property type="entry name" value="PROTEIN THEM6"/>
    <property type="match status" value="1"/>
</dbReference>
<dbReference type="AlphaFoldDB" id="A0A6J2VF05"/>
<comment type="similarity">
    <text evidence="1">Belongs to the THEM6 family.</text>
</comment>
<keyword evidence="3" id="KW-0472">Membrane</keyword>
<feature type="transmembrane region" description="Helical" evidence="3">
    <location>
        <begin position="95"/>
        <end position="115"/>
    </location>
</feature>
<evidence type="ECO:0000313" key="4">
    <source>
        <dbReference type="Proteomes" id="UP000504632"/>
    </source>
</evidence>
<protein>
    <recommendedName>
        <fullName evidence="2">Protein THEM6</fullName>
    </recommendedName>
</protein>
<evidence type="ECO:0000313" key="5">
    <source>
        <dbReference type="RefSeq" id="XP_030630517.1"/>
    </source>
</evidence>
<dbReference type="Pfam" id="PF13279">
    <property type="entry name" value="4HBT_2"/>
    <property type="match status" value="1"/>
</dbReference>
<dbReference type="SUPFAM" id="SSF54637">
    <property type="entry name" value="Thioesterase/thiol ester dehydrase-isomerase"/>
    <property type="match status" value="1"/>
</dbReference>
<gene>
    <name evidence="5" type="primary">LOC115812170</name>
</gene>
<dbReference type="PANTHER" id="PTHR12475">
    <property type="match status" value="1"/>
</dbReference>
<keyword evidence="3" id="KW-1133">Transmembrane helix</keyword>